<evidence type="ECO:0000313" key="15">
    <source>
        <dbReference type="Proteomes" id="UP000254100"/>
    </source>
</evidence>
<dbReference type="InterPro" id="IPR020578">
    <property type="entry name" value="Aminotrans_V_PyrdxlP_BS"/>
</dbReference>
<protein>
    <recommendedName>
        <fullName evidence="3">cysteine desulfurase</fullName>
        <ecNumber evidence="3">2.8.1.7</ecNumber>
    </recommendedName>
</protein>
<keyword evidence="4 13" id="KW-0808">Transferase</keyword>
<evidence type="ECO:0000313" key="14">
    <source>
        <dbReference type="Proteomes" id="UP000032366"/>
    </source>
</evidence>
<keyword evidence="7" id="KW-0408">Iron</keyword>
<dbReference type="AlphaFoldDB" id="A0A0D6XSI4"/>
<dbReference type="GO" id="GO:0031071">
    <property type="term" value="F:cysteine desulfurase activity"/>
    <property type="evidence" value="ECO:0007669"/>
    <property type="project" value="UniProtKB-EC"/>
</dbReference>
<evidence type="ECO:0000256" key="1">
    <source>
        <dbReference type="ARBA" id="ARBA00001933"/>
    </source>
</evidence>
<sequence length="382" mass="42217">MGIYADYAATTPVKPQVIEAMMSIYQHHFGNPSSIHTQGRDARHFLDTSRREVARILNAEPSEIIFTSGATEANNTVIKGIAQAQRDQGKHLITSKIEHHSVLHVFESLEKQGFEVTYLDVDATGRVDLQQLKDALREDTTLVSIMFVNNEVGTMQPIDEIQEIVAASNAHFHTDAVQAVGHLPIDVKDLDVDALSLTAHKFGGPKGVGVLYVKKGTTIRYQQQGGEQETKRRAGTENVPQIVGLAEALKLADSERDAHNIHIALLKEQLLVGLQGRAIPFELNGSMVETTNHIVNLYFPFIDVETLLTLLDLAGIYVSSGSACTAGSTIPSHVLSAMYGDDERVTRSVRISLNELMTKEDVNRMIIEIQKIYLKFKEEEHA</sequence>
<dbReference type="InterPro" id="IPR015422">
    <property type="entry name" value="PyrdxlP-dep_Trfase_small"/>
</dbReference>
<evidence type="ECO:0000256" key="10">
    <source>
        <dbReference type="RuleBase" id="RU004504"/>
    </source>
</evidence>
<dbReference type="PROSITE" id="PS00595">
    <property type="entry name" value="AA_TRANSFER_CLASS_5"/>
    <property type="match status" value="1"/>
</dbReference>
<dbReference type="InterPro" id="IPR015421">
    <property type="entry name" value="PyrdxlP-dep_Trfase_major"/>
</dbReference>
<dbReference type="FunFam" id="3.40.640.10:FF:000084">
    <property type="entry name" value="IscS-like cysteine desulfurase"/>
    <property type="match status" value="1"/>
</dbReference>
<dbReference type="Proteomes" id="UP000254100">
    <property type="component" value="Unassembled WGS sequence"/>
</dbReference>
<dbReference type="Gene3D" id="3.40.640.10">
    <property type="entry name" value="Type I PLP-dependent aspartate aminotransferase-like (Major domain)"/>
    <property type="match status" value="1"/>
</dbReference>
<gene>
    <name evidence="13" type="primary">iscS_1</name>
    <name evidence="13" type="ORF">NCTC13832_01138</name>
    <name evidence="12" type="ORF">TP70_05845</name>
</gene>
<evidence type="ECO:0000256" key="9">
    <source>
        <dbReference type="ARBA" id="ARBA00050776"/>
    </source>
</evidence>
<dbReference type="PIRSF" id="PIRSF005572">
    <property type="entry name" value="NifS"/>
    <property type="match status" value="1"/>
</dbReference>
<dbReference type="OrthoDB" id="9808002at2"/>
<dbReference type="Gene3D" id="1.10.260.50">
    <property type="match status" value="1"/>
</dbReference>
<reference evidence="12 14" key="1">
    <citation type="submission" date="2015-01" db="EMBL/GenBank/DDBJ databases">
        <authorList>
            <person name="Guo J."/>
        </authorList>
    </citation>
    <scope>NUCLEOTIDE SEQUENCE [LARGE SCALE GENOMIC DNA]</scope>
    <source>
        <strain evidence="12 14">DSM 22147</strain>
    </source>
</reference>
<feature type="domain" description="Aminotransferase class V" evidence="11">
    <location>
        <begin position="3"/>
        <end position="364"/>
    </location>
</feature>
<proteinExistence type="inferred from homology"/>
<dbReference type="Proteomes" id="UP000032366">
    <property type="component" value="Unassembled WGS sequence"/>
</dbReference>
<comment type="similarity">
    <text evidence="2">Belongs to the class-V pyridoxal-phosphate-dependent aminotransferase family. NifS/IscS subfamily.</text>
</comment>
<dbReference type="InterPro" id="IPR000192">
    <property type="entry name" value="Aminotrans_V_dom"/>
</dbReference>
<evidence type="ECO:0000259" key="11">
    <source>
        <dbReference type="Pfam" id="PF00266"/>
    </source>
</evidence>
<evidence type="ECO:0000256" key="3">
    <source>
        <dbReference type="ARBA" id="ARBA00012239"/>
    </source>
</evidence>
<dbReference type="EMBL" id="JXWY01000034">
    <property type="protein sequence ID" value="KIX90798.1"/>
    <property type="molecule type" value="Genomic_DNA"/>
</dbReference>
<evidence type="ECO:0000256" key="8">
    <source>
        <dbReference type="ARBA" id="ARBA00023014"/>
    </source>
</evidence>
<evidence type="ECO:0000313" key="13">
    <source>
        <dbReference type="EMBL" id="SUM57458.1"/>
    </source>
</evidence>
<comment type="catalytic activity">
    <reaction evidence="9">
        <text>(sulfur carrier)-H + L-cysteine = (sulfur carrier)-SH + L-alanine</text>
        <dbReference type="Rhea" id="RHEA:43892"/>
        <dbReference type="Rhea" id="RHEA-COMP:14737"/>
        <dbReference type="Rhea" id="RHEA-COMP:14739"/>
        <dbReference type="ChEBI" id="CHEBI:29917"/>
        <dbReference type="ChEBI" id="CHEBI:35235"/>
        <dbReference type="ChEBI" id="CHEBI:57972"/>
        <dbReference type="ChEBI" id="CHEBI:64428"/>
        <dbReference type="EC" id="2.8.1.7"/>
    </reaction>
</comment>
<dbReference type="InterPro" id="IPR015424">
    <property type="entry name" value="PyrdxlP-dep_Trfase"/>
</dbReference>
<dbReference type="Gene3D" id="3.90.1150.10">
    <property type="entry name" value="Aspartate Aminotransferase, domain 1"/>
    <property type="match status" value="1"/>
</dbReference>
<dbReference type="Pfam" id="PF00266">
    <property type="entry name" value="Aminotran_5"/>
    <property type="match status" value="1"/>
</dbReference>
<keyword evidence="14" id="KW-1185">Reference proteome</keyword>
<dbReference type="SUPFAM" id="SSF53383">
    <property type="entry name" value="PLP-dependent transferases"/>
    <property type="match status" value="1"/>
</dbReference>
<dbReference type="NCBIfam" id="NF002806">
    <property type="entry name" value="PRK02948.1"/>
    <property type="match status" value="1"/>
</dbReference>
<dbReference type="EC" id="2.8.1.7" evidence="3"/>
<evidence type="ECO:0000313" key="12">
    <source>
        <dbReference type="EMBL" id="KIX90798.1"/>
    </source>
</evidence>
<dbReference type="PANTHER" id="PTHR11601:SF34">
    <property type="entry name" value="CYSTEINE DESULFURASE"/>
    <property type="match status" value="1"/>
</dbReference>
<name>A0A0D6XSI4_9STAP</name>
<dbReference type="GO" id="GO:0051536">
    <property type="term" value="F:iron-sulfur cluster binding"/>
    <property type="evidence" value="ECO:0007669"/>
    <property type="project" value="UniProtKB-KW"/>
</dbReference>
<comment type="cofactor">
    <cofactor evidence="1 10">
        <name>pyridoxal 5'-phosphate</name>
        <dbReference type="ChEBI" id="CHEBI:597326"/>
    </cofactor>
</comment>
<keyword evidence="8" id="KW-0411">Iron-sulfur</keyword>
<evidence type="ECO:0000256" key="7">
    <source>
        <dbReference type="ARBA" id="ARBA00023004"/>
    </source>
</evidence>
<keyword evidence="6" id="KW-0663">Pyridoxal phosphate</keyword>
<dbReference type="GO" id="GO:0046872">
    <property type="term" value="F:metal ion binding"/>
    <property type="evidence" value="ECO:0007669"/>
    <property type="project" value="UniProtKB-KW"/>
</dbReference>
<accession>A0A0D6XSI4</accession>
<dbReference type="EMBL" id="UHDT01000001">
    <property type="protein sequence ID" value="SUM57458.1"/>
    <property type="molecule type" value="Genomic_DNA"/>
</dbReference>
<evidence type="ECO:0000256" key="6">
    <source>
        <dbReference type="ARBA" id="ARBA00022898"/>
    </source>
</evidence>
<dbReference type="RefSeq" id="WP_044360272.1">
    <property type="nucleotide sequence ID" value="NZ_JXWY01000034.1"/>
</dbReference>
<evidence type="ECO:0000256" key="2">
    <source>
        <dbReference type="ARBA" id="ARBA00006490"/>
    </source>
</evidence>
<dbReference type="PANTHER" id="PTHR11601">
    <property type="entry name" value="CYSTEINE DESULFURYLASE FAMILY MEMBER"/>
    <property type="match status" value="1"/>
</dbReference>
<evidence type="ECO:0000256" key="5">
    <source>
        <dbReference type="ARBA" id="ARBA00022723"/>
    </source>
</evidence>
<reference evidence="13 15" key="2">
    <citation type="submission" date="2018-06" db="EMBL/GenBank/DDBJ databases">
        <authorList>
            <consortium name="Pathogen Informatics"/>
            <person name="Doyle S."/>
        </authorList>
    </citation>
    <scope>NUCLEOTIDE SEQUENCE [LARGE SCALE GENOMIC DNA]</scope>
    <source>
        <strain evidence="13 15">NCTC13832</strain>
    </source>
</reference>
<dbReference type="InterPro" id="IPR016454">
    <property type="entry name" value="Cysteine_dSase"/>
</dbReference>
<keyword evidence="5" id="KW-0479">Metal-binding</keyword>
<organism evidence="13 15">
    <name type="scientific">Staphylococcus microti</name>
    <dbReference type="NCBI Taxonomy" id="569857"/>
    <lineage>
        <taxon>Bacteria</taxon>
        <taxon>Bacillati</taxon>
        <taxon>Bacillota</taxon>
        <taxon>Bacilli</taxon>
        <taxon>Bacillales</taxon>
        <taxon>Staphylococcaceae</taxon>
        <taxon>Staphylococcus</taxon>
    </lineage>
</organism>
<evidence type="ECO:0000256" key="4">
    <source>
        <dbReference type="ARBA" id="ARBA00022679"/>
    </source>
</evidence>
<dbReference type="STRING" id="569857.TP70_05845"/>